<evidence type="ECO:0000313" key="1">
    <source>
        <dbReference type="EMBL" id="GFS42996.1"/>
    </source>
</evidence>
<gene>
    <name evidence="1" type="ORF">TNIN_267321</name>
</gene>
<proteinExistence type="predicted"/>
<evidence type="ECO:0000313" key="2">
    <source>
        <dbReference type="Proteomes" id="UP000886998"/>
    </source>
</evidence>
<protein>
    <submittedName>
        <fullName evidence="1">Uncharacterized protein</fullName>
    </submittedName>
</protein>
<name>A0A8X6MD41_9ARAC</name>
<organism evidence="1 2">
    <name type="scientific">Trichonephila inaurata madagascariensis</name>
    <dbReference type="NCBI Taxonomy" id="2747483"/>
    <lineage>
        <taxon>Eukaryota</taxon>
        <taxon>Metazoa</taxon>
        <taxon>Ecdysozoa</taxon>
        <taxon>Arthropoda</taxon>
        <taxon>Chelicerata</taxon>
        <taxon>Arachnida</taxon>
        <taxon>Araneae</taxon>
        <taxon>Araneomorphae</taxon>
        <taxon>Entelegynae</taxon>
        <taxon>Araneoidea</taxon>
        <taxon>Nephilidae</taxon>
        <taxon>Trichonephila</taxon>
        <taxon>Trichonephila inaurata</taxon>
    </lineage>
</organism>
<sequence>MSPSEGCENEENLSCKRGWNHEMSEELFDLKQALVRITNSLPRPLKTCRQPWFEFLMYLAVQSARSYLVCDEHHLWKTSKLHECQLSRSRSRKTTTLPQHAKLLTFFCPSTRWVQPTPNRNPLRFSEPIIRPNPHERAG</sequence>
<dbReference type="AlphaFoldDB" id="A0A8X6MD41"/>
<dbReference type="EMBL" id="BMAV01025618">
    <property type="protein sequence ID" value="GFS42996.1"/>
    <property type="molecule type" value="Genomic_DNA"/>
</dbReference>
<comment type="caution">
    <text evidence="1">The sequence shown here is derived from an EMBL/GenBank/DDBJ whole genome shotgun (WGS) entry which is preliminary data.</text>
</comment>
<dbReference type="Proteomes" id="UP000886998">
    <property type="component" value="Unassembled WGS sequence"/>
</dbReference>
<accession>A0A8X6MD41</accession>
<reference evidence="1" key="1">
    <citation type="submission" date="2020-08" db="EMBL/GenBank/DDBJ databases">
        <title>Multicomponent nature underlies the extraordinary mechanical properties of spider dragline silk.</title>
        <authorList>
            <person name="Kono N."/>
            <person name="Nakamura H."/>
            <person name="Mori M."/>
            <person name="Yoshida Y."/>
            <person name="Ohtoshi R."/>
            <person name="Malay A.D."/>
            <person name="Moran D.A.P."/>
            <person name="Tomita M."/>
            <person name="Numata K."/>
            <person name="Arakawa K."/>
        </authorList>
    </citation>
    <scope>NUCLEOTIDE SEQUENCE</scope>
</reference>
<keyword evidence="2" id="KW-1185">Reference proteome</keyword>